<comment type="caution">
    <text evidence="3">The sequence shown here is derived from an EMBL/GenBank/DDBJ whole genome shotgun (WGS) entry which is preliminary data.</text>
</comment>
<dbReference type="RefSeq" id="WP_386768982.1">
    <property type="nucleotide sequence ID" value="NZ_JBHSTI010000058.1"/>
</dbReference>
<gene>
    <name evidence="3" type="ORF">ACFQGU_17485</name>
</gene>
<evidence type="ECO:0000256" key="1">
    <source>
        <dbReference type="SAM" id="MobiDB-lite"/>
    </source>
</evidence>
<evidence type="ECO:0000313" key="3">
    <source>
        <dbReference type="EMBL" id="MFC6239668.1"/>
    </source>
</evidence>
<feature type="region of interest" description="Disordered" evidence="1">
    <location>
        <begin position="46"/>
        <end position="65"/>
    </location>
</feature>
<name>A0ABW1T4U1_9ACTN</name>
<dbReference type="EMBL" id="JBHSTI010000058">
    <property type="protein sequence ID" value="MFC6239668.1"/>
    <property type="molecule type" value="Genomic_DNA"/>
</dbReference>
<sequence>MLTRVVVSLAVAAMAALATAANAEATGTSGGVTCPPDQPICIIVVEGPGSPGSTPTPTPGGGTTPECRLPITGEAVDCYDPTFGWWSNSQGCYFMLVDPQPVSSDPVWSGRPAGGAIYLATCLSTGGSGGGWVWLSGPPDGYGGTATPATLAQRALDSMRLDGPDIGMAPDPSGTGLVGLPVWMWTEVRASTWGPTSATASIPGTSVTATARASKVVWDMGDGYTVTCTSPGTPYTTSAGDTQSPTCGHVYNRSSASQPGHAYAVTATTTWVVSWAGGGQSGVLTVTRTSSTSVRIGELQVLVT</sequence>
<evidence type="ECO:0000256" key="2">
    <source>
        <dbReference type="SAM" id="SignalP"/>
    </source>
</evidence>
<evidence type="ECO:0000313" key="4">
    <source>
        <dbReference type="Proteomes" id="UP001596138"/>
    </source>
</evidence>
<proteinExistence type="predicted"/>
<reference evidence="4" key="1">
    <citation type="journal article" date="2019" name="Int. J. Syst. Evol. Microbiol.">
        <title>The Global Catalogue of Microorganisms (GCM) 10K type strain sequencing project: providing services to taxonomists for standard genome sequencing and annotation.</title>
        <authorList>
            <consortium name="The Broad Institute Genomics Platform"/>
            <consortium name="The Broad Institute Genome Sequencing Center for Infectious Disease"/>
            <person name="Wu L."/>
            <person name="Ma J."/>
        </authorList>
    </citation>
    <scope>NUCLEOTIDE SEQUENCE [LARGE SCALE GENOMIC DNA]</scope>
    <source>
        <strain evidence="4">CGMCC 4.7317</strain>
    </source>
</reference>
<accession>A0ABW1T4U1</accession>
<evidence type="ECO:0008006" key="5">
    <source>
        <dbReference type="Google" id="ProtNLM"/>
    </source>
</evidence>
<organism evidence="3 4">
    <name type="scientific">Longivirga aurantiaca</name>
    <dbReference type="NCBI Taxonomy" id="1837743"/>
    <lineage>
        <taxon>Bacteria</taxon>
        <taxon>Bacillati</taxon>
        <taxon>Actinomycetota</taxon>
        <taxon>Actinomycetes</taxon>
        <taxon>Sporichthyales</taxon>
        <taxon>Sporichthyaceae</taxon>
        <taxon>Longivirga</taxon>
    </lineage>
</organism>
<protein>
    <recommendedName>
        <fullName evidence="5">PKD domain-containing protein</fullName>
    </recommendedName>
</protein>
<keyword evidence="2" id="KW-0732">Signal</keyword>
<feature type="signal peptide" evidence="2">
    <location>
        <begin position="1"/>
        <end position="23"/>
    </location>
</feature>
<feature type="chain" id="PRO_5046990108" description="PKD domain-containing protein" evidence="2">
    <location>
        <begin position="24"/>
        <end position="304"/>
    </location>
</feature>
<keyword evidence="4" id="KW-1185">Reference proteome</keyword>
<dbReference type="Proteomes" id="UP001596138">
    <property type="component" value="Unassembled WGS sequence"/>
</dbReference>